<reference evidence="2 3" key="2">
    <citation type="journal article" date="2015" name="PLoS ONE">
        <title>Whole-Genome Optical Mapping and Finished Genome Sequence of Sphingobacterium deserti sp. nov., a New Species Isolated from the Western Desert of China.</title>
        <authorList>
            <person name="Teng C."/>
            <person name="Zhou Z."/>
            <person name="Molnar I."/>
            <person name="Li X."/>
            <person name="Tang R."/>
            <person name="Chen M."/>
            <person name="Wang L."/>
            <person name="Su S."/>
            <person name="Zhang W."/>
            <person name="Lin M."/>
        </authorList>
    </citation>
    <scope>NUCLEOTIDE SEQUENCE [LARGE SCALE GENOMIC DNA]</scope>
    <source>
        <strain evidence="3">ACCC05744</strain>
    </source>
</reference>
<dbReference type="PATRIC" id="fig|1229276.3.peg.355"/>
<dbReference type="RefSeq" id="WP_052071958.1">
    <property type="nucleotide sequence ID" value="NZ_JJMU01000004.1"/>
</dbReference>
<dbReference type="GO" id="GO:0008932">
    <property type="term" value="F:lytic endotransglycosylase activity"/>
    <property type="evidence" value="ECO:0007669"/>
    <property type="project" value="TreeGrafter"/>
</dbReference>
<reference evidence="3" key="1">
    <citation type="submission" date="2014-04" db="EMBL/GenBank/DDBJ databases">
        <title>Whole-Genome optical mapping and complete genome sequence of Sphingobacterium deserti sp. nov., a new spaces isolated from desert in the west of China.</title>
        <authorList>
            <person name="Teng C."/>
            <person name="Zhou Z."/>
            <person name="Li X."/>
            <person name="Chen M."/>
            <person name="Lin M."/>
            <person name="Wang L."/>
            <person name="Su S."/>
            <person name="Zhang C."/>
            <person name="Zhang W."/>
        </authorList>
    </citation>
    <scope>NUCLEOTIDE SEQUENCE [LARGE SCALE GENOMIC DNA]</scope>
    <source>
        <strain evidence="3">ACCC05744</strain>
    </source>
</reference>
<dbReference type="Gene3D" id="3.10.350.10">
    <property type="entry name" value="LysM domain"/>
    <property type="match status" value="2"/>
</dbReference>
<dbReference type="PANTHER" id="PTHR33734">
    <property type="entry name" value="LYSM DOMAIN-CONTAINING GPI-ANCHORED PROTEIN 2"/>
    <property type="match status" value="1"/>
</dbReference>
<dbReference type="SMART" id="SM00257">
    <property type="entry name" value="LysM"/>
    <property type="match status" value="2"/>
</dbReference>
<name>A0A0B8T5L0_9SPHI</name>
<accession>A0A0B8T5L0</accession>
<sequence>MIKTIAFSTCIKLGFVGVLCSPFLLTAKSAFPISRNIISLNAPDSVGSEVVNGQLVIIHQVESKDTYYALGRRYGAQVNAIMAANNKKSLKPGDTVRVPTGRAATPQVVQQPQRPVSPPQVAQQEVLTEYKVGKSETLFAISKRFNTTVADIKRMNNLSSDSVKEGQLLKIPNSDYQEPEPEIVIDPIVDTPSMAEQHAVDLGFEANRYGIREKQEKGIGVWMENLETDGKSNLALHKTAPIGTILKITNPMTKNVTYAKVVGKFTDNSDTQGAIVILSKSAASYIGALDRRFLIEIAYGVPLQ</sequence>
<dbReference type="AlphaFoldDB" id="A0A0B8T5L0"/>
<proteinExistence type="predicted"/>
<dbReference type="Proteomes" id="UP000031802">
    <property type="component" value="Unassembled WGS sequence"/>
</dbReference>
<dbReference type="STRING" id="1229276.DI53_0342"/>
<evidence type="ECO:0000259" key="1">
    <source>
        <dbReference type="PROSITE" id="PS51782"/>
    </source>
</evidence>
<dbReference type="InterPro" id="IPR018392">
    <property type="entry name" value="LysM"/>
</dbReference>
<dbReference type="SUPFAM" id="SSF54106">
    <property type="entry name" value="LysM domain"/>
    <property type="match status" value="2"/>
</dbReference>
<dbReference type="InterPro" id="IPR036779">
    <property type="entry name" value="LysM_dom_sf"/>
</dbReference>
<dbReference type="eggNOG" id="COG1388">
    <property type="taxonomic scope" value="Bacteria"/>
</dbReference>
<evidence type="ECO:0000313" key="3">
    <source>
        <dbReference type="Proteomes" id="UP000031802"/>
    </source>
</evidence>
<dbReference type="CDD" id="cd00118">
    <property type="entry name" value="LysM"/>
    <property type="match status" value="2"/>
</dbReference>
<feature type="domain" description="LysM" evidence="1">
    <location>
        <begin position="128"/>
        <end position="171"/>
    </location>
</feature>
<organism evidence="2 3">
    <name type="scientific">Sphingobacterium deserti</name>
    <dbReference type="NCBI Taxonomy" id="1229276"/>
    <lineage>
        <taxon>Bacteria</taxon>
        <taxon>Pseudomonadati</taxon>
        <taxon>Bacteroidota</taxon>
        <taxon>Sphingobacteriia</taxon>
        <taxon>Sphingobacteriales</taxon>
        <taxon>Sphingobacteriaceae</taxon>
        <taxon>Sphingobacterium</taxon>
    </lineage>
</organism>
<dbReference type="EMBL" id="JJMU01000004">
    <property type="protein sequence ID" value="KGE15908.1"/>
    <property type="molecule type" value="Genomic_DNA"/>
</dbReference>
<dbReference type="OrthoDB" id="2149800at2"/>
<dbReference type="PROSITE" id="PS51782">
    <property type="entry name" value="LYSM"/>
    <property type="match status" value="1"/>
</dbReference>
<gene>
    <name evidence="2" type="ORF">DI53_0342</name>
</gene>
<protein>
    <submittedName>
        <fullName evidence="2">Peptidoglycan-binding lysin domain</fullName>
    </submittedName>
</protein>
<keyword evidence="3" id="KW-1185">Reference proteome</keyword>
<comment type="caution">
    <text evidence="2">The sequence shown here is derived from an EMBL/GenBank/DDBJ whole genome shotgun (WGS) entry which is preliminary data.</text>
</comment>
<evidence type="ECO:0000313" key="2">
    <source>
        <dbReference type="EMBL" id="KGE15908.1"/>
    </source>
</evidence>
<dbReference type="PANTHER" id="PTHR33734:SF22">
    <property type="entry name" value="MEMBRANE-BOUND LYTIC MUREIN TRANSGLYCOSYLASE D"/>
    <property type="match status" value="1"/>
</dbReference>
<dbReference type="Pfam" id="PF01476">
    <property type="entry name" value="LysM"/>
    <property type="match status" value="2"/>
</dbReference>